<evidence type="ECO:0000313" key="2">
    <source>
        <dbReference type="EMBL" id="EJK62383.1"/>
    </source>
</evidence>
<feature type="region of interest" description="Disordered" evidence="1">
    <location>
        <begin position="1"/>
        <end position="75"/>
    </location>
</feature>
<name>K0S8B3_THAOC</name>
<evidence type="ECO:0000256" key="1">
    <source>
        <dbReference type="SAM" id="MobiDB-lite"/>
    </source>
</evidence>
<protein>
    <submittedName>
        <fullName evidence="2">Uncharacterized protein</fullName>
    </submittedName>
</protein>
<comment type="caution">
    <text evidence="2">The sequence shown here is derived from an EMBL/GenBank/DDBJ whole genome shotgun (WGS) entry which is preliminary data.</text>
</comment>
<accession>K0S8B3</accession>
<dbReference type="EMBL" id="AGNL01018930">
    <property type="protein sequence ID" value="EJK62383.1"/>
    <property type="molecule type" value="Genomic_DNA"/>
</dbReference>
<sequence>MTGEVRIPVSSCSQAGARSAEPFAATANSRVHDDQRGRHLPKRVPMEVHDDAATAKVETRVQTEPIPRRNDEVTSPPHEIEAEKIVVDVLPDDPRCKIVLDPGSESAADEMFRLEEEVFGGDTTKGIANPTRSRSGRVGTSTPILSSPRSSRPTSTQFDWYFFRTTSPEMKRREGCFVRCFELMEKMVLVERNVLDPIGQARTARDDQGDQKRRKRRALGEDQASDVRGVSSVAEEHNSASKAGKTIIDDHNRTVEDYEEERRGGERGEEADEQVPRGRVE</sequence>
<keyword evidence="3" id="KW-1185">Reference proteome</keyword>
<evidence type="ECO:0000313" key="3">
    <source>
        <dbReference type="Proteomes" id="UP000266841"/>
    </source>
</evidence>
<feature type="compositionally biased region" description="Low complexity" evidence="1">
    <location>
        <begin position="140"/>
        <end position="154"/>
    </location>
</feature>
<organism evidence="2 3">
    <name type="scientific">Thalassiosira oceanica</name>
    <name type="common">Marine diatom</name>
    <dbReference type="NCBI Taxonomy" id="159749"/>
    <lineage>
        <taxon>Eukaryota</taxon>
        <taxon>Sar</taxon>
        <taxon>Stramenopiles</taxon>
        <taxon>Ochrophyta</taxon>
        <taxon>Bacillariophyta</taxon>
        <taxon>Coscinodiscophyceae</taxon>
        <taxon>Thalassiosirophycidae</taxon>
        <taxon>Thalassiosirales</taxon>
        <taxon>Thalassiosiraceae</taxon>
        <taxon>Thalassiosira</taxon>
    </lineage>
</organism>
<feature type="region of interest" description="Disordered" evidence="1">
    <location>
        <begin position="201"/>
        <end position="281"/>
    </location>
</feature>
<feature type="region of interest" description="Disordered" evidence="1">
    <location>
        <begin position="122"/>
        <end position="154"/>
    </location>
</feature>
<proteinExistence type="predicted"/>
<reference evidence="2 3" key="1">
    <citation type="journal article" date="2012" name="Genome Biol.">
        <title>Genome and low-iron response of an oceanic diatom adapted to chronic iron limitation.</title>
        <authorList>
            <person name="Lommer M."/>
            <person name="Specht M."/>
            <person name="Roy A.S."/>
            <person name="Kraemer L."/>
            <person name="Andreson R."/>
            <person name="Gutowska M.A."/>
            <person name="Wolf J."/>
            <person name="Bergner S.V."/>
            <person name="Schilhabel M.B."/>
            <person name="Klostermeier U.C."/>
            <person name="Beiko R.G."/>
            <person name="Rosenstiel P."/>
            <person name="Hippler M."/>
            <person name="Laroche J."/>
        </authorList>
    </citation>
    <scope>NUCLEOTIDE SEQUENCE [LARGE SCALE GENOMIC DNA]</scope>
    <source>
        <strain evidence="2 3">CCMP1005</strain>
    </source>
</reference>
<dbReference type="AlphaFoldDB" id="K0S8B3"/>
<feature type="compositionally biased region" description="Basic and acidic residues" evidence="1">
    <location>
        <begin position="247"/>
        <end position="281"/>
    </location>
</feature>
<feature type="compositionally biased region" description="Basic and acidic residues" evidence="1">
    <location>
        <begin position="44"/>
        <end position="75"/>
    </location>
</feature>
<dbReference type="Proteomes" id="UP000266841">
    <property type="component" value="Unassembled WGS sequence"/>
</dbReference>
<gene>
    <name evidence="2" type="ORF">THAOC_17009</name>
</gene>